<keyword evidence="1" id="KW-0145">Chemotaxis</keyword>
<dbReference type="InterPro" id="IPR028051">
    <property type="entry name" value="CheX-like_dom"/>
</dbReference>
<evidence type="ECO:0000313" key="4">
    <source>
        <dbReference type="EMBL" id="KYG65995.1"/>
    </source>
</evidence>
<dbReference type="PROSITE" id="PS50110">
    <property type="entry name" value="RESPONSE_REGULATORY"/>
    <property type="match status" value="1"/>
</dbReference>
<evidence type="ECO:0000259" key="3">
    <source>
        <dbReference type="PROSITE" id="PS50110"/>
    </source>
</evidence>
<dbReference type="GO" id="GO:0006935">
    <property type="term" value="P:chemotaxis"/>
    <property type="evidence" value="ECO:0007669"/>
    <property type="project" value="UniProtKB-KW"/>
</dbReference>
<feature type="modified residue" description="4-aspartylphosphate" evidence="2">
    <location>
        <position position="69"/>
    </location>
</feature>
<keyword evidence="2" id="KW-0597">Phosphoprotein</keyword>
<dbReference type="AlphaFoldDB" id="A0A150WP82"/>
<gene>
    <name evidence="4" type="ORF">AZI86_02700</name>
</gene>
<dbReference type="InterPro" id="IPR028976">
    <property type="entry name" value="CheC-like_sf"/>
</dbReference>
<dbReference type="Proteomes" id="UP000075320">
    <property type="component" value="Unassembled WGS sequence"/>
</dbReference>
<dbReference type="InterPro" id="IPR038756">
    <property type="entry name" value="CheX-like"/>
</dbReference>
<organism evidence="4 5">
    <name type="scientific">Bdellovibrio bacteriovorus</name>
    <dbReference type="NCBI Taxonomy" id="959"/>
    <lineage>
        <taxon>Bacteria</taxon>
        <taxon>Pseudomonadati</taxon>
        <taxon>Bdellovibrionota</taxon>
        <taxon>Bdellovibrionia</taxon>
        <taxon>Bdellovibrionales</taxon>
        <taxon>Pseudobdellovibrionaceae</taxon>
        <taxon>Bdellovibrio</taxon>
    </lineage>
</organism>
<dbReference type="GO" id="GO:0000160">
    <property type="term" value="P:phosphorelay signal transduction system"/>
    <property type="evidence" value="ECO:0007669"/>
    <property type="project" value="InterPro"/>
</dbReference>
<accession>A0A150WP82</accession>
<dbReference type="PANTHER" id="PTHR39452:SF1">
    <property type="entry name" value="CHEY-P PHOSPHATASE CHEX"/>
    <property type="match status" value="1"/>
</dbReference>
<dbReference type="InterPro" id="IPR011006">
    <property type="entry name" value="CheY-like_superfamily"/>
</dbReference>
<keyword evidence="5" id="KW-1185">Reference proteome</keyword>
<dbReference type="InterPro" id="IPR001789">
    <property type="entry name" value="Sig_transdc_resp-reg_receiver"/>
</dbReference>
<dbReference type="Pfam" id="PF13690">
    <property type="entry name" value="CheX"/>
    <property type="match status" value="1"/>
</dbReference>
<feature type="domain" description="Response regulatory" evidence="3">
    <location>
        <begin position="14"/>
        <end position="133"/>
    </location>
</feature>
<evidence type="ECO:0000313" key="5">
    <source>
        <dbReference type="Proteomes" id="UP000075320"/>
    </source>
</evidence>
<dbReference type="EMBL" id="LUKE01000001">
    <property type="protein sequence ID" value="KYG65995.1"/>
    <property type="molecule type" value="Genomic_DNA"/>
</dbReference>
<dbReference type="SUPFAM" id="SSF103039">
    <property type="entry name" value="CheC-like"/>
    <property type="match status" value="1"/>
</dbReference>
<name>A0A150WP82_BDEBC</name>
<dbReference type="Gene3D" id="3.40.1550.10">
    <property type="entry name" value="CheC-like"/>
    <property type="match status" value="1"/>
</dbReference>
<comment type="caution">
    <text evidence="4">The sequence shown here is derived from an EMBL/GenBank/DDBJ whole genome shotgun (WGS) entry which is preliminary data.</text>
</comment>
<dbReference type="OrthoDB" id="5289769at2"/>
<dbReference type="PANTHER" id="PTHR39452">
    <property type="entry name" value="CHEY-P PHOSPHATASE CHEX"/>
    <property type="match status" value="1"/>
</dbReference>
<evidence type="ECO:0000256" key="2">
    <source>
        <dbReference type="PROSITE-ProRule" id="PRU00169"/>
    </source>
</evidence>
<dbReference type="CDD" id="cd17906">
    <property type="entry name" value="CheX"/>
    <property type="match status" value="1"/>
</dbReference>
<dbReference type="SUPFAM" id="SSF52172">
    <property type="entry name" value="CheY-like"/>
    <property type="match status" value="1"/>
</dbReference>
<reference evidence="4 5" key="1">
    <citation type="submission" date="2016-03" db="EMBL/GenBank/DDBJ databases">
        <authorList>
            <person name="Ploux O."/>
        </authorList>
    </citation>
    <scope>NUCLEOTIDE SEQUENCE [LARGE SCALE GENOMIC DNA]</scope>
    <source>
        <strain evidence="4 5">R0</strain>
    </source>
</reference>
<evidence type="ECO:0000256" key="1">
    <source>
        <dbReference type="ARBA" id="ARBA00022500"/>
    </source>
</evidence>
<proteinExistence type="predicted"/>
<sequence length="314" mass="34542">MVFVHKSSMKRRKNILIVDNRSELEQLVKESLQKELSASDISIIMVRAKDGAEAAIKSENQKFDMVLIDTEVPRLMDGGFVYGIQSYKNTQDAEILVVSQKDTSELPDSLKTAKFFKKPVNPDELLKTMVSVLNAQHHGSTDKERAVVPAANSKYAVDVRVINAIIKSTTNVLVQFGVVDVKMEKACQKSPTDFLNGEISSIVDIKSRSFQGYLTISFDKGSYLEVVSSMLMEEQTELTPDNQDAVGEINNIIFGNAKAEITSFGIDLTVPRVLIGHNQQLNCPEGSAAMMIPFSTGKGKFYLTVTALPLAKAA</sequence>
<dbReference type="Gene3D" id="3.40.50.2300">
    <property type="match status" value="1"/>
</dbReference>
<protein>
    <submittedName>
        <fullName evidence="4">Transcriptional regulator</fullName>
    </submittedName>
</protein>